<gene>
    <name evidence="1" type="ORF">H2136_19450</name>
</gene>
<proteinExistence type="predicted"/>
<sequence length="89" mass="9790">MGQATRQLLAGDMTLIPIWPCSTRCWEKRRDSMSPLVPQIRASFRPDALPEPATAGQMTKRSPRRPLCLCANAAMAARGAHCRARARTG</sequence>
<protein>
    <submittedName>
        <fullName evidence="1">Uncharacterized protein</fullName>
    </submittedName>
</protein>
<evidence type="ECO:0000313" key="1">
    <source>
        <dbReference type="EMBL" id="MBC8674236.1"/>
    </source>
</evidence>
<dbReference type="AlphaFoldDB" id="A0A926FKJ3"/>
<reference evidence="1" key="1">
    <citation type="submission" date="2020-07" db="EMBL/GenBank/DDBJ databases">
        <title>Carbapenem Resistant Aeromonas hydrophila Carrying blacphA7 Isolated from Two Solid Organ Transplant Patients.</title>
        <authorList>
            <person name="Hilt E."/>
            <person name="Fitzwater S.P."/>
            <person name="Ward K."/>
            <person name="De St Maurice A."/>
            <person name="Chandrasekaran S."/>
            <person name="Garner O.B."/>
            <person name="Yang S."/>
        </authorList>
    </citation>
    <scope>NUCLEOTIDE SEQUENCE</scope>
    <source>
        <strain evidence="1">B-1</strain>
    </source>
</reference>
<comment type="caution">
    <text evidence="1">The sequence shown here is derived from an EMBL/GenBank/DDBJ whole genome shotgun (WGS) entry which is preliminary data.</text>
</comment>
<dbReference type="EMBL" id="JACLAN010000012">
    <property type="protein sequence ID" value="MBC8674236.1"/>
    <property type="molecule type" value="Genomic_DNA"/>
</dbReference>
<name>A0A926FKJ3_AERHY</name>
<accession>A0A926FKJ3</accession>
<organism evidence="1">
    <name type="scientific">Aeromonas hydrophila</name>
    <dbReference type="NCBI Taxonomy" id="644"/>
    <lineage>
        <taxon>Bacteria</taxon>
        <taxon>Pseudomonadati</taxon>
        <taxon>Pseudomonadota</taxon>
        <taxon>Gammaproteobacteria</taxon>
        <taxon>Aeromonadales</taxon>
        <taxon>Aeromonadaceae</taxon>
        <taxon>Aeromonas</taxon>
    </lineage>
</organism>